<evidence type="ECO:0000313" key="2">
    <source>
        <dbReference type="EMBL" id="TVY75669.1"/>
    </source>
</evidence>
<dbReference type="SUPFAM" id="SSF48264">
    <property type="entry name" value="Cytochrome P450"/>
    <property type="match status" value="1"/>
</dbReference>
<dbReference type="Gene3D" id="1.10.630.10">
    <property type="entry name" value="Cytochrome P450"/>
    <property type="match status" value="1"/>
</dbReference>
<proteinExistence type="predicted"/>
<dbReference type="InterPro" id="IPR001128">
    <property type="entry name" value="Cyt_P450"/>
</dbReference>
<dbReference type="EMBL" id="QGMK01000986">
    <property type="protein sequence ID" value="TVY75669.1"/>
    <property type="molecule type" value="Genomic_DNA"/>
</dbReference>
<protein>
    <submittedName>
        <fullName evidence="2">Cytochrome P450 monooxygenase</fullName>
    </submittedName>
</protein>
<keyword evidence="1" id="KW-0408">Iron</keyword>
<dbReference type="PANTHER" id="PTHR24305:SF168">
    <property type="entry name" value="P450, PUTATIVE (EUROFUNG)-RELATED"/>
    <property type="match status" value="1"/>
</dbReference>
<evidence type="ECO:0000256" key="1">
    <source>
        <dbReference type="PIRSR" id="PIRSR602401-1"/>
    </source>
</evidence>
<dbReference type="GO" id="GO:0020037">
    <property type="term" value="F:heme binding"/>
    <property type="evidence" value="ECO:0007669"/>
    <property type="project" value="InterPro"/>
</dbReference>
<dbReference type="InterPro" id="IPR002401">
    <property type="entry name" value="Cyt_P450_E_grp-I"/>
</dbReference>
<comment type="cofactor">
    <cofactor evidence="1">
        <name>heme</name>
        <dbReference type="ChEBI" id="CHEBI:30413"/>
    </cofactor>
</comment>
<dbReference type="GO" id="GO:0004497">
    <property type="term" value="F:monooxygenase activity"/>
    <property type="evidence" value="ECO:0007669"/>
    <property type="project" value="UniProtKB-KW"/>
</dbReference>
<evidence type="ECO:0000313" key="3">
    <source>
        <dbReference type="Proteomes" id="UP000469558"/>
    </source>
</evidence>
<keyword evidence="1" id="KW-0349">Heme</keyword>
<keyword evidence="3" id="KW-1185">Reference proteome</keyword>
<keyword evidence="2" id="KW-0503">Monooxygenase</keyword>
<dbReference type="GO" id="GO:0005506">
    <property type="term" value="F:iron ion binding"/>
    <property type="evidence" value="ECO:0007669"/>
    <property type="project" value="InterPro"/>
</dbReference>
<feature type="binding site" description="axial binding residue" evidence="1">
    <location>
        <position position="450"/>
    </location>
    <ligand>
        <name>heme</name>
        <dbReference type="ChEBI" id="CHEBI:30413"/>
    </ligand>
    <ligandPart>
        <name>Fe</name>
        <dbReference type="ChEBI" id="CHEBI:18248"/>
    </ligandPart>
</feature>
<dbReference type="Pfam" id="PF00067">
    <property type="entry name" value="p450"/>
    <property type="match status" value="1"/>
</dbReference>
<dbReference type="InterPro" id="IPR050121">
    <property type="entry name" value="Cytochrome_P450_monoxygenase"/>
</dbReference>
<dbReference type="Proteomes" id="UP000469558">
    <property type="component" value="Unassembled WGS sequence"/>
</dbReference>
<dbReference type="CDD" id="cd11060">
    <property type="entry name" value="CYP57A1-like"/>
    <property type="match status" value="1"/>
</dbReference>
<accession>A0A8T9C1L8</accession>
<organism evidence="2 3">
    <name type="scientific">Lachnellula suecica</name>
    <dbReference type="NCBI Taxonomy" id="602035"/>
    <lineage>
        <taxon>Eukaryota</taxon>
        <taxon>Fungi</taxon>
        <taxon>Dikarya</taxon>
        <taxon>Ascomycota</taxon>
        <taxon>Pezizomycotina</taxon>
        <taxon>Leotiomycetes</taxon>
        <taxon>Helotiales</taxon>
        <taxon>Lachnaceae</taxon>
        <taxon>Lachnellula</taxon>
    </lineage>
</organism>
<dbReference type="PRINTS" id="PR00463">
    <property type="entry name" value="EP450I"/>
</dbReference>
<dbReference type="PRINTS" id="PR00385">
    <property type="entry name" value="P450"/>
</dbReference>
<keyword evidence="2" id="KW-0560">Oxidoreductase</keyword>
<dbReference type="GO" id="GO:0016705">
    <property type="term" value="F:oxidoreductase activity, acting on paired donors, with incorporation or reduction of molecular oxygen"/>
    <property type="evidence" value="ECO:0007669"/>
    <property type="project" value="InterPro"/>
</dbReference>
<keyword evidence="1" id="KW-0479">Metal-binding</keyword>
<dbReference type="InterPro" id="IPR036396">
    <property type="entry name" value="Cyt_P450_sf"/>
</dbReference>
<dbReference type="OrthoDB" id="1470350at2759"/>
<sequence>MMTLQLASIGEITWDWKSLVSIALLFGASLGLVRTFHAWYRLRHIKGPFLASFSKLWLIRTVSSGNMHWECAKVCETYGSLARVGPNFLITSDPEQMRKMLSVRSLYRRSDWYVGMRFDPSSENVASERNDEKHTALRAKMAAGYSGKEVPNLETSVDQNVAAFIALIDKYVTTGSDYKPLDFGRKAQYFTLDVITTLAFGRAFGFVATDSDVFDYIKTVEETLPAAQMVTVLPWINWVLQMRLVKRFLPSEKDPIGFGKLMGITKEMVGQRFGQRSEGFGEDILGSFIRHGLSQEEVESETILQIIAGSDTTAVAIRIICLYLITTPRVLERFRAEYSNASISSPIQDIEARNLPYLQAIIKEGLRIWPPVVGLMAKEVPAGGDIVNGLFVPGGTSIGYCAFGMFRDKKIFGDDADTFRPERWLDSSPEKTKEQEQTLELIFSYGKYQCMGRNVALMELNKVFVEIFRRFDFAVVDPQKPIGFNICMGVFAISDFWVTVTRREGSPA</sequence>
<comment type="caution">
    <text evidence="2">The sequence shown here is derived from an EMBL/GenBank/DDBJ whole genome shotgun (WGS) entry which is preliminary data.</text>
</comment>
<name>A0A8T9C1L8_9HELO</name>
<dbReference type="PANTHER" id="PTHR24305">
    <property type="entry name" value="CYTOCHROME P450"/>
    <property type="match status" value="1"/>
</dbReference>
<gene>
    <name evidence="2" type="ORF">LSUE1_G004877</name>
</gene>
<reference evidence="2 3" key="1">
    <citation type="submission" date="2018-05" db="EMBL/GenBank/DDBJ databases">
        <title>Genome sequencing and assembly of the regulated plant pathogen Lachnellula willkommii and related sister species for the development of diagnostic species identification markers.</title>
        <authorList>
            <person name="Giroux E."/>
            <person name="Bilodeau G."/>
        </authorList>
    </citation>
    <scope>NUCLEOTIDE SEQUENCE [LARGE SCALE GENOMIC DNA]</scope>
    <source>
        <strain evidence="2 3">CBS 268.59</strain>
    </source>
</reference>
<dbReference type="AlphaFoldDB" id="A0A8T9C1L8"/>